<evidence type="ECO:0000256" key="1">
    <source>
        <dbReference type="SAM" id="Phobius"/>
    </source>
</evidence>
<dbReference type="RefSeq" id="WP_015416634.1">
    <property type="nucleotide sequence ID" value="NC_020409.1"/>
</dbReference>
<keyword evidence="1" id="KW-1133">Transmembrane helix</keyword>
<dbReference type="STRING" id="1322246.BN4_20530"/>
<dbReference type="AlphaFoldDB" id="M1WUD4"/>
<feature type="transmembrane region" description="Helical" evidence="1">
    <location>
        <begin position="6"/>
        <end position="28"/>
    </location>
</feature>
<dbReference type="HOGENOM" id="CLU_118464_1_1_7"/>
<evidence type="ECO:0008006" key="4">
    <source>
        <dbReference type="Google" id="ProtNLM"/>
    </source>
</evidence>
<dbReference type="BioCyc" id="DPIE1322246:BN4_RS16905-MONOMER"/>
<dbReference type="Pfam" id="PF11026">
    <property type="entry name" value="DUF2721"/>
    <property type="match status" value="1"/>
</dbReference>
<dbReference type="OrthoDB" id="5465259at2"/>
<sequence length="151" mass="16589">METTHLVTILQASIAPFVLISGIGLLLLSMTNRIARPTDIIRRLLVELGTAKESDKQSLLTQITLLRKRCALLRTSIALSILAIVCVGGVTLLLYASLLLSIKLHILIQILFGGSLVSLIASLLFLLQDIRITLRSLDLEIDRHKNALKSQ</sequence>
<dbReference type="PATRIC" id="fig|879567.3.peg.3633"/>
<evidence type="ECO:0000313" key="3">
    <source>
        <dbReference type="Proteomes" id="UP000011724"/>
    </source>
</evidence>
<accession>M1WUD4</accession>
<gene>
    <name evidence="2" type="ordered locus">BN4_20530</name>
</gene>
<dbReference type="EMBL" id="FO203427">
    <property type="protein sequence ID" value="CCH50592.1"/>
    <property type="molecule type" value="Genomic_DNA"/>
</dbReference>
<feature type="transmembrane region" description="Helical" evidence="1">
    <location>
        <begin position="106"/>
        <end position="127"/>
    </location>
</feature>
<keyword evidence="1" id="KW-0812">Transmembrane</keyword>
<dbReference type="InterPro" id="IPR021279">
    <property type="entry name" value="DUF2721"/>
</dbReference>
<keyword evidence="1" id="KW-0472">Membrane</keyword>
<proteinExistence type="predicted"/>
<dbReference type="eggNOG" id="ENOG5032P5F">
    <property type="taxonomic scope" value="Bacteria"/>
</dbReference>
<evidence type="ECO:0000313" key="2">
    <source>
        <dbReference type="EMBL" id="CCH50592.1"/>
    </source>
</evidence>
<keyword evidence="3" id="KW-1185">Reference proteome</keyword>
<protein>
    <recommendedName>
        <fullName evidence="4">DUF2721 domain-containing protein</fullName>
    </recommendedName>
</protein>
<reference evidence="3" key="2">
    <citation type="journal article" date="2013" name="Stand. Genomic Sci.">
        <title>Complete genome sequence of Desulfocapsa sulfexigens, a marine deltaproteobacterium specialized in disproportionating inorganic sulfur compounds.</title>
        <authorList>
            <person name="Finster K.W."/>
            <person name="Kjeldsen K.U."/>
            <person name="Kube M."/>
            <person name="Reinhardt R."/>
            <person name="Mussmann M."/>
            <person name="Amann R."/>
            <person name="Schreiber L."/>
        </authorList>
    </citation>
    <scope>NUCLEOTIDE SEQUENCE [LARGE SCALE GENOMIC DNA]</scope>
    <source>
        <strain evidence="3">DSM 10523 / SB164P1</strain>
    </source>
</reference>
<name>M1WUD4_PSEP2</name>
<reference evidence="2 3" key="1">
    <citation type="journal article" date="2013" name="PLoS ONE">
        <title>The first genomic and proteomic characterization of a deep-sea sulfate reducer: insights into the piezophilic lifestyle of Desulfovibrio piezophilus.</title>
        <authorList>
            <person name="Pradel N."/>
            <person name="Ji B."/>
            <person name="Gimenez G."/>
            <person name="Talla E."/>
            <person name="Lenoble P."/>
            <person name="Garel M."/>
            <person name="Tamburini C."/>
            <person name="Fourquet P."/>
            <person name="Lebrun R."/>
            <person name="Bertin P."/>
            <person name="Denis Y."/>
            <person name="Pophillat M."/>
            <person name="Barbe V."/>
            <person name="Ollivier B."/>
            <person name="Dolla A."/>
        </authorList>
    </citation>
    <scope>NUCLEOTIDE SEQUENCE [LARGE SCALE GENOMIC DNA]</scope>
    <source>
        <strain evidence="3">DSM 10523 / SB164P1</strain>
    </source>
</reference>
<feature type="transmembrane region" description="Helical" evidence="1">
    <location>
        <begin position="77"/>
        <end position="100"/>
    </location>
</feature>
<dbReference type="KEGG" id="dpi:BN4_20530"/>
<organism evidence="2 3">
    <name type="scientific">Pseudodesulfovibrio piezophilus (strain DSM 21447 / JCM 15486 / C1TLV30)</name>
    <name type="common">Desulfovibrio piezophilus</name>
    <dbReference type="NCBI Taxonomy" id="1322246"/>
    <lineage>
        <taxon>Bacteria</taxon>
        <taxon>Pseudomonadati</taxon>
        <taxon>Thermodesulfobacteriota</taxon>
        <taxon>Desulfovibrionia</taxon>
        <taxon>Desulfovibrionales</taxon>
        <taxon>Desulfovibrionaceae</taxon>
    </lineage>
</organism>
<dbReference type="Proteomes" id="UP000011724">
    <property type="component" value="Chromosome"/>
</dbReference>